<name>A0A212M0Y7_9FIRM</name>
<dbReference type="InterPro" id="IPR036264">
    <property type="entry name" value="Bact_exopeptidase_dim_dom"/>
</dbReference>
<dbReference type="InterPro" id="IPR050072">
    <property type="entry name" value="Peptidase_M20A"/>
</dbReference>
<dbReference type="InterPro" id="IPR002933">
    <property type="entry name" value="Peptidase_M20"/>
</dbReference>
<organism evidence="6">
    <name type="scientific">uncultured Sporomusa sp</name>
    <dbReference type="NCBI Taxonomy" id="307249"/>
    <lineage>
        <taxon>Bacteria</taxon>
        <taxon>Bacillati</taxon>
        <taxon>Bacillota</taxon>
        <taxon>Negativicutes</taxon>
        <taxon>Selenomonadales</taxon>
        <taxon>Sporomusaceae</taxon>
        <taxon>Sporomusa</taxon>
        <taxon>environmental samples</taxon>
    </lineage>
</organism>
<dbReference type="SUPFAM" id="SSF55031">
    <property type="entry name" value="Bacterial exopeptidase dimerisation domain"/>
    <property type="match status" value="1"/>
</dbReference>
<reference evidence="6" key="1">
    <citation type="submission" date="2016-08" db="EMBL/GenBank/DDBJ databases">
        <authorList>
            <person name="Seilhamer J.J."/>
        </authorList>
    </citation>
    <scope>NUCLEOTIDE SEQUENCE</scope>
    <source>
        <strain evidence="6">86</strain>
    </source>
</reference>
<dbReference type="RefSeq" id="WP_288185857.1">
    <property type="nucleotide sequence ID" value="NZ_LT608335.1"/>
</dbReference>
<evidence type="ECO:0000256" key="4">
    <source>
        <dbReference type="ARBA" id="ARBA00022833"/>
    </source>
</evidence>
<evidence type="ECO:0000256" key="1">
    <source>
        <dbReference type="ARBA" id="ARBA00001947"/>
    </source>
</evidence>
<dbReference type="SUPFAM" id="SSF53187">
    <property type="entry name" value="Zn-dependent exopeptidases"/>
    <property type="match status" value="1"/>
</dbReference>
<dbReference type="Pfam" id="PF07687">
    <property type="entry name" value="M20_dimer"/>
    <property type="match status" value="1"/>
</dbReference>
<sequence length="396" mass="43711">MMTKERENILVALCQELIRQQSYSGEEDKVVNSIEHAFKELGFDDWTVDDYGNVIGHIKGSKPGKKILFDGHIDTVPVPDDSKWQHAPFAGEIADGRIYGRGASDMKGSVSAMIAAAAFFAQDTKRNFAGDIYVAGVVHEEIFEGVSARLISKNVNPDYVVIGEASELNLKRGQRGRAEIVVETFGKPAHSANPDKGINAVYKMAGLIERIRGLETTSMPVLGKGILELTDIKSSPYPGASVVPDHCRATYDRRLLVGETRESVIAPIQELIARMEQEDPEFKAKVSYAVGVEKCHTGEIIEGERFFPGWLYDEQDEFVQAAYRGLKEAGINPEITQYSFCTNGSHYAGERGIKTIGFGPSRENLAHTIDEYIEIEQLVKGAEGFYGIMKSVLKPE</sequence>
<dbReference type="Gene3D" id="3.30.70.360">
    <property type="match status" value="1"/>
</dbReference>
<keyword evidence="3" id="KW-0378">Hydrolase</keyword>
<gene>
    <name evidence="6" type="ORF">KL86SPO_70265</name>
</gene>
<accession>A0A212M0Y7</accession>
<dbReference type="Gene3D" id="3.40.630.10">
    <property type="entry name" value="Zn peptidases"/>
    <property type="match status" value="2"/>
</dbReference>
<comment type="cofactor">
    <cofactor evidence="1">
        <name>Zn(2+)</name>
        <dbReference type="ChEBI" id="CHEBI:29105"/>
    </cofactor>
</comment>
<dbReference type="InterPro" id="IPR011650">
    <property type="entry name" value="Peptidase_M20_dimer"/>
</dbReference>
<dbReference type="NCBIfam" id="NF009555">
    <property type="entry name" value="PRK13004.1"/>
    <property type="match status" value="1"/>
</dbReference>
<evidence type="ECO:0000259" key="5">
    <source>
        <dbReference type="Pfam" id="PF07687"/>
    </source>
</evidence>
<keyword evidence="4" id="KW-0862">Zinc</keyword>
<dbReference type="PROSITE" id="PS00758">
    <property type="entry name" value="ARGE_DAPE_CPG2_1"/>
    <property type="match status" value="1"/>
</dbReference>
<protein>
    <submittedName>
        <fullName evidence="6">Acetylornithine deacetylase/succinyldiaminopimelate desuccinylase-like deacylase</fullName>
    </submittedName>
</protein>
<dbReference type="PANTHER" id="PTHR43808">
    <property type="entry name" value="ACETYLORNITHINE DEACETYLASE"/>
    <property type="match status" value="1"/>
</dbReference>
<dbReference type="InterPro" id="IPR001261">
    <property type="entry name" value="ArgE/DapE_CS"/>
</dbReference>
<dbReference type="GO" id="GO:0016787">
    <property type="term" value="F:hydrolase activity"/>
    <property type="evidence" value="ECO:0007669"/>
    <property type="project" value="UniProtKB-KW"/>
</dbReference>
<proteinExistence type="predicted"/>
<evidence type="ECO:0000313" key="6">
    <source>
        <dbReference type="EMBL" id="SCM83407.1"/>
    </source>
</evidence>
<dbReference type="EMBL" id="FMJE01000007">
    <property type="protein sequence ID" value="SCM83407.1"/>
    <property type="molecule type" value="Genomic_DNA"/>
</dbReference>
<dbReference type="AlphaFoldDB" id="A0A212M0Y7"/>
<keyword evidence="2" id="KW-0479">Metal-binding</keyword>
<dbReference type="GO" id="GO:0046872">
    <property type="term" value="F:metal ion binding"/>
    <property type="evidence" value="ECO:0007669"/>
    <property type="project" value="UniProtKB-KW"/>
</dbReference>
<evidence type="ECO:0000256" key="2">
    <source>
        <dbReference type="ARBA" id="ARBA00022723"/>
    </source>
</evidence>
<feature type="domain" description="Peptidase M20 dimerisation" evidence="5">
    <location>
        <begin position="173"/>
        <end position="275"/>
    </location>
</feature>
<evidence type="ECO:0000256" key="3">
    <source>
        <dbReference type="ARBA" id="ARBA00022801"/>
    </source>
</evidence>
<dbReference type="Pfam" id="PF01546">
    <property type="entry name" value="Peptidase_M20"/>
    <property type="match status" value="1"/>
</dbReference>